<comment type="caution">
    <text evidence="12">The sequence shown here is derived from an EMBL/GenBank/DDBJ whole genome shotgun (WGS) entry which is preliminary data.</text>
</comment>
<protein>
    <recommendedName>
        <fullName evidence="2">Cytochrome bc1 complex Rieske iron-sulfur subunit</fullName>
    </recommendedName>
    <alternativeName>
        <fullName evidence="8">Cytochrome bc1 reductase complex subunit QcrA</fullName>
    </alternativeName>
</protein>
<dbReference type="Gene3D" id="2.102.10.10">
    <property type="entry name" value="Rieske [2Fe-2S] iron-sulphur domain"/>
    <property type="match status" value="1"/>
</dbReference>
<evidence type="ECO:0000256" key="9">
    <source>
        <dbReference type="ARBA" id="ARBA00034078"/>
    </source>
</evidence>
<dbReference type="GO" id="GO:0016020">
    <property type="term" value="C:membrane"/>
    <property type="evidence" value="ECO:0007669"/>
    <property type="project" value="InterPro"/>
</dbReference>
<feature type="region of interest" description="Disordered" evidence="10">
    <location>
        <begin position="73"/>
        <end position="129"/>
    </location>
</feature>
<keyword evidence="3" id="KW-0001">2Fe-2S</keyword>
<reference evidence="13" key="1">
    <citation type="submission" date="2014-09" db="EMBL/GenBank/DDBJ databases">
        <title>Whole genome shotgun sequence of Streptomyces sp. NBRC 110027.</title>
        <authorList>
            <person name="Komaki H."/>
            <person name="Ichikawa N."/>
            <person name="Katano-Makiyama Y."/>
            <person name="Hosoyama A."/>
            <person name="Hashimoto M."/>
            <person name="Uohara A."/>
            <person name="Kitahashi Y."/>
            <person name="Ohji S."/>
            <person name="Kimura A."/>
            <person name="Yamazoe A."/>
            <person name="Igarashi Y."/>
            <person name="Fujita N."/>
        </authorList>
    </citation>
    <scope>NUCLEOTIDE SEQUENCE [LARGE SCALE GENOMIC DNA]</scope>
    <source>
        <strain evidence="13">NBRC 110027</strain>
    </source>
</reference>
<evidence type="ECO:0000313" key="13">
    <source>
        <dbReference type="Proteomes" id="UP000048965"/>
    </source>
</evidence>
<dbReference type="EMBL" id="BBNO01000003">
    <property type="protein sequence ID" value="GAO07601.1"/>
    <property type="molecule type" value="Genomic_DNA"/>
</dbReference>
<dbReference type="GO" id="GO:0004497">
    <property type="term" value="F:monooxygenase activity"/>
    <property type="evidence" value="ECO:0007669"/>
    <property type="project" value="UniProtKB-ARBA"/>
</dbReference>
<name>A0A0P4R451_9ACTN</name>
<evidence type="ECO:0000256" key="7">
    <source>
        <dbReference type="ARBA" id="ARBA00023157"/>
    </source>
</evidence>
<dbReference type="PRINTS" id="PR00162">
    <property type="entry name" value="RIESKE"/>
</dbReference>
<keyword evidence="4" id="KW-0479">Metal-binding</keyword>
<evidence type="ECO:0000259" key="11">
    <source>
        <dbReference type="PROSITE" id="PS51296"/>
    </source>
</evidence>
<reference evidence="12 13" key="2">
    <citation type="journal article" date="2015" name="Stand. Genomic Sci.">
        <title>Draft genome sequence of marine-derived Streptomyces sp. TP-A0598, a producer of anti-MRSA antibiotic lydicamycins.</title>
        <authorList>
            <person name="Komaki H."/>
            <person name="Ichikawa N."/>
            <person name="Hosoyama A."/>
            <person name="Fujita N."/>
            <person name="Igarashi Y."/>
        </authorList>
    </citation>
    <scope>NUCLEOTIDE SEQUENCE [LARGE SCALE GENOMIC DNA]</scope>
    <source>
        <strain evidence="12 13">NBRC 110027</strain>
    </source>
</reference>
<dbReference type="InterPro" id="IPR005805">
    <property type="entry name" value="Rieske_Fe-S_prot_C"/>
</dbReference>
<dbReference type="InterPro" id="IPR014349">
    <property type="entry name" value="Rieske_Fe-S_prot"/>
</dbReference>
<evidence type="ECO:0000256" key="3">
    <source>
        <dbReference type="ARBA" id="ARBA00022714"/>
    </source>
</evidence>
<gene>
    <name evidence="12" type="ORF">TPA0598_03_00620</name>
</gene>
<evidence type="ECO:0000256" key="10">
    <source>
        <dbReference type="SAM" id="MobiDB-lite"/>
    </source>
</evidence>
<proteinExistence type="predicted"/>
<comment type="function">
    <text evidence="1">Iron-sulfur subunit of the cytochrome bc1 complex, an essential component of the respiratory electron transport chain required for ATP synthesis. The bc1 complex catalyzes the oxidation of menaquinol and the reduction of cytochrome c in the respiratory chain. The bc1 complex operates through a Q-cycle mechanism that couples electron transfer to generation of the proton gradient that drives ATP synthesis.</text>
</comment>
<feature type="compositionally biased region" description="Gly residues" evidence="10">
    <location>
        <begin position="92"/>
        <end position="116"/>
    </location>
</feature>
<dbReference type="PANTHER" id="PTHR10134">
    <property type="entry name" value="CYTOCHROME B-C1 COMPLEX SUBUNIT RIESKE, MITOCHONDRIAL"/>
    <property type="match status" value="1"/>
</dbReference>
<dbReference type="GO" id="GO:0016705">
    <property type="term" value="F:oxidoreductase activity, acting on paired donors, with incorporation or reduction of molecular oxygen"/>
    <property type="evidence" value="ECO:0007669"/>
    <property type="project" value="UniProtKB-ARBA"/>
</dbReference>
<comment type="cofactor">
    <cofactor evidence="9">
        <name>[2Fe-2S] cluster</name>
        <dbReference type="ChEBI" id="CHEBI:190135"/>
    </cofactor>
</comment>
<evidence type="ECO:0000256" key="1">
    <source>
        <dbReference type="ARBA" id="ARBA00002494"/>
    </source>
</evidence>
<dbReference type="Pfam" id="PF00355">
    <property type="entry name" value="Rieske"/>
    <property type="match status" value="1"/>
</dbReference>
<feature type="region of interest" description="Disordered" evidence="10">
    <location>
        <begin position="1"/>
        <end position="47"/>
    </location>
</feature>
<dbReference type="GO" id="GO:0051537">
    <property type="term" value="F:2 iron, 2 sulfur cluster binding"/>
    <property type="evidence" value="ECO:0007669"/>
    <property type="project" value="UniProtKB-KW"/>
</dbReference>
<evidence type="ECO:0000313" key="12">
    <source>
        <dbReference type="EMBL" id="GAO07601.1"/>
    </source>
</evidence>
<keyword evidence="7" id="KW-1015">Disulfide bond</keyword>
<accession>A0A0P4R451</accession>
<sequence length="211" mass="20050">MEHIAHRSTTKNRRHTMARQAASERTETAAVTAAEEAGPAPAGRGTGRRAVVAAVGAAGLTAALAACGGSMSDAGSGGSKAAGDDQAAPETSGGGGDGGSGGTGGSGADGSAGGDSGPTLAKTSEIPKGGGKIFKGEKVVVTQPQDGDIKAFSAICTHAGCVVGEVSGGTINCMCHGSKFDITDGSVKTGPATKGLAPAKVTVKGGSVTLG</sequence>
<keyword evidence="6" id="KW-0411">Iron-sulfur</keyword>
<feature type="domain" description="Rieske" evidence="11">
    <location>
        <begin position="118"/>
        <end position="210"/>
    </location>
</feature>
<organism evidence="12 13">
    <name type="scientific">Streptomyces lydicamycinicus</name>
    <dbReference type="NCBI Taxonomy" id="1546107"/>
    <lineage>
        <taxon>Bacteria</taxon>
        <taxon>Bacillati</taxon>
        <taxon>Actinomycetota</taxon>
        <taxon>Actinomycetes</taxon>
        <taxon>Kitasatosporales</taxon>
        <taxon>Streptomycetaceae</taxon>
        <taxon>Streptomyces</taxon>
    </lineage>
</organism>
<evidence type="ECO:0000256" key="4">
    <source>
        <dbReference type="ARBA" id="ARBA00022723"/>
    </source>
</evidence>
<dbReference type="AlphaFoldDB" id="A0A0P4R451"/>
<dbReference type="FunFam" id="2.102.10.10:FF:000016">
    <property type="entry name" value="Nitrite reductase/ring-hydroxylating ferredoxin subunit"/>
    <property type="match status" value="1"/>
</dbReference>
<evidence type="ECO:0000256" key="6">
    <source>
        <dbReference type="ARBA" id="ARBA00023014"/>
    </source>
</evidence>
<dbReference type="CDD" id="cd03467">
    <property type="entry name" value="Rieske"/>
    <property type="match status" value="1"/>
</dbReference>
<evidence type="ECO:0000256" key="2">
    <source>
        <dbReference type="ARBA" id="ARBA00015816"/>
    </source>
</evidence>
<evidence type="ECO:0000256" key="5">
    <source>
        <dbReference type="ARBA" id="ARBA00023004"/>
    </source>
</evidence>
<dbReference type="InterPro" id="IPR017941">
    <property type="entry name" value="Rieske_2Fe-2S"/>
</dbReference>
<feature type="compositionally biased region" description="Basic residues" evidence="10">
    <location>
        <begin position="1"/>
        <end position="17"/>
    </location>
</feature>
<keyword evidence="13" id="KW-1185">Reference proteome</keyword>
<dbReference type="Proteomes" id="UP000048965">
    <property type="component" value="Unassembled WGS sequence"/>
</dbReference>
<evidence type="ECO:0000256" key="8">
    <source>
        <dbReference type="ARBA" id="ARBA00029586"/>
    </source>
</evidence>
<dbReference type="InterPro" id="IPR036922">
    <property type="entry name" value="Rieske_2Fe-2S_sf"/>
</dbReference>
<dbReference type="PROSITE" id="PS51296">
    <property type="entry name" value="RIESKE"/>
    <property type="match status" value="1"/>
</dbReference>
<feature type="compositionally biased region" description="Low complexity" evidence="10">
    <location>
        <begin position="28"/>
        <end position="47"/>
    </location>
</feature>
<dbReference type="SUPFAM" id="SSF50022">
    <property type="entry name" value="ISP domain"/>
    <property type="match status" value="1"/>
</dbReference>
<dbReference type="GO" id="GO:0046872">
    <property type="term" value="F:metal ion binding"/>
    <property type="evidence" value="ECO:0007669"/>
    <property type="project" value="UniProtKB-KW"/>
</dbReference>
<keyword evidence="5" id="KW-0408">Iron</keyword>